<reference evidence="1" key="2">
    <citation type="submission" date="2020-09" db="EMBL/GenBank/DDBJ databases">
        <authorList>
            <person name="Sun Q."/>
            <person name="Sedlacek I."/>
        </authorList>
    </citation>
    <scope>NUCLEOTIDE SEQUENCE</scope>
    <source>
        <strain evidence="1">CCM 7086</strain>
    </source>
</reference>
<organism evidence="1 2">
    <name type="scientific">Oxalicibacterium flavum</name>
    <dbReference type="NCBI Taxonomy" id="179467"/>
    <lineage>
        <taxon>Bacteria</taxon>
        <taxon>Pseudomonadati</taxon>
        <taxon>Pseudomonadota</taxon>
        <taxon>Betaproteobacteria</taxon>
        <taxon>Burkholderiales</taxon>
        <taxon>Oxalobacteraceae</taxon>
        <taxon>Oxalicibacterium</taxon>
    </lineage>
</organism>
<reference evidence="1" key="1">
    <citation type="journal article" date="2014" name="Int. J. Syst. Evol. Microbiol.">
        <title>Complete genome sequence of Corynebacterium casei LMG S-19264T (=DSM 44701T), isolated from a smear-ripened cheese.</title>
        <authorList>
            <consortium name="US DOE Joint Genome Institute (JGI-PGF)"/>
            <person name="Walter F."/>
            <person name="Albersmeier A."/>
            <person name="Kalinowski J."/>
            <person name="Ruckert C."/>
        </authorList>
    </citation>
    <scope>NUCLEOTIDE SEQUENCE</scope>
    <source>
        <strain evidence="1">CCM 7086</strain>
    </source>
</reference>
<sequence>MGNDLTTDEFDALRQIAQDSGRGRPSACVSRNAKRLAGLKYIAHTRDGRFELTEKGRQLLFIQNCIDGLRAVAADPATQLPRDVATFLGKKGHIAAGSATAFEITQKGRECLADIDARLT</sequence>
<dbReference type="AlphaFoldDB" id="A0A8J2XVN3"/>
<keyword evidence="2" id="KW-1185">Reference proteome</keyword>
<proteinExistence type="predicted"/>
<comment type="caution">
    <text evidence="1">The sequence shown here is derived from an EMBL/GenBank/DDBJ whole genome shotgun (WGS) entry which is preliminary data.</text>
</comment>
<dbReference type="EMBL" id="BMCG01000006">
    <property type="protein sequence ID" value="GGC17281.1"/>
    <property type="molecule type" value="Genomic_DNA"/>
</dbReference>
<accession>A0A8J2XVN3</accession>
<name>A0A8J2XVN3_9BURK</name>
<evidence type="ECO:0000313" key="1">
    <source>
        <dbReference type="EMBL" id="GGC17281.1"/>
    </source>
</evidence>
<gene>
    <name evidence="1" type="ORF">GCM10007205_27840</name>
</gene>
<dbReference type="Proteomes" id="UP000620266">
    <property type="component" value="Unassembled WGS sequence"/>
</dbReference>
<dbReference type="RefSeq" id="WP_188397225.1">
    <property type="nucleotide sequence ID" value="NZ_BMCG01000006.1"/>
</dbReference>
<evidence type="ECO:0000313" key="2">
    <source>
        <dbReference type="Proteomes" id="UP000620266"/>
    </source>
</evidence>
<protein>
    <submittedName>
        <fullName evidence="1">Uncharacterized protein</fullName>
    </submittedName>
</protein>